<dbReference type="InterPro" id="IPR032675">
    <property type="entry name" value="LRR_dom_sf"/>
</dbReference>
<dbReference type="PANTHER" id="PTHR31639:SF315">
    <property type="entry name" value="LEUCINE-RICH REPEAT DOMAIN SUPERFAMILY, F-BOX-LIKE DOMAIN SUPERFAMILY"/>
    <property type="match status" value="1"/>
</dbReference>
<dbReference type="Proteomes" id="UP001206925">
    <property type="component" value="Unassembled WGS sequence"/>
</dbReference>
<dbReference type="SUPFAM" id="SSF81383">
    <property type="entry name" value="F-box domain"/>
    <property type="match status" value="1"/>
</dbReference>
<dbReference type="AlphaFoldDB" id="A0AAD5D242"/>
<dbReference type="Pfam" id="PF24758">
    <property type="entry name" value="LRR_At5g56370"/>
    <property type="match status" value="1"/>
</dbReference>
<evidence type="ECO:0000259" key="2">
    <source>
        <dbReference type="Pfam" id="PF24758"/>
    </source>
</evidence>
<evidence type="ECO:0000313" key="4">
    <source>
        <dbReference type="Proteomes" id="UP001206925"/>
    </source>
</evidence>
<gene>
    <name evidence="3" type="ORF">M8C21_016412</name>
</gene>
<dbReference type="Pfam" id="PF08387">
    <property type="entry name" value="FBD"/>
    <property type="match status" value="1"/>
</dbReference>
<dbReference type="SUPFAM" id="SSF52047">
    <property type="entry name" value="RNI-like"/>
    <property type="match status" value="1"/>
</dbReference>
<name>A0AAD5D242_AMBAR</name>
<comment type="caution">
    <text evidence="3">The sequence shown here is derived from an EMBL/GenBank/DDBJ whole genome shotgun (WGS) entry which is preliminary data.</text>
</comment>
<feature type="domain" description="FBD" evidence="1">
    <location>
        <begin position="341"/>
        <end position="376"/>
    </location>
</feature>
<dbReference type="EMBL" id="JAMZMK010006125">
    <property type="protein sequence ID" value="KAI7750560.1"/>
    <property type="molecule type" value="Genomic_DNA"/>
</dbReference>
<accession>A0AAD5D242</accession>
<sequence length="406" mass="46748">MKAKRVSKAKRVRKAKCVSKTQQLSLDIITTLPQPIIETILCLLRIDEAARTSILSREWRYKWTKIPKLVFSLPYGGQIMETSKLLCAIHQVMSLRQVPIHEFTLCLGATIFSQSGYVSCELDQIILQLSRNHAVKKLTLEIQESCRFAYDLPLSFFSLDHLTELNLSWCSIDRQPIFNGFGSLTSLTLDCVMISIKTLLHLLSNCPALKSFSLVMIAYNFLGDEKSTMIELFECLPVIEHLTILNDIIKWFVPDLVPQELPTPLIHLKYFCFNQMSFYDVYGLTFLAVLIKNSPNLEKIELEIADGLNLCLRDEMENDSDIEEECNSTVWLEHLSDVWLEHLIEMRFEGFRNLEPELEFVKFILARSPKLKKLRILSDVQKDQESRMLKTLLRAPRASGVEIDVV</sequence>
<proteinExistence type="predicted"/>
<dbReference type="InterPro" id="IPR055411">
    <property type="entry name" value="LRR_FXL15/At3g58940/PEG3-like"/>
</dbReference>
<reference evidence="3" key="1">
    <citation type="submission" date="2022-06" db="EMBL/GenBank/DDBJ databases">
        <title>Uncovering the hologenomic basis of an extraordinary plant invasion.</title>
        <authorList>
            <person name="Bieker V.C."/>
            <person name="Martin M.D."/>
            <person name="Gilbert T."/>
            <person name="Hodgins K."/>
            <person name="Battlay P."/>
            <person name="Petersen B."/>
            <person name="Wilson J."/>
        </authorList>
    </citation>
    <scope>NUCLEOTIDE SEQUENCE</scope>
    <source>
        <strain evidence="3">AA19_3_7</strain>
        <tissue evidence="3">Leaf</tissue>
    </source>
</reference>
<evidence type="ECO:0000313" key="3">
    <source>
        <dbReference type="EMBL" id="KAI7750560.1"/>
    </source>
</evidence>
<dbReference type="InterPro" id="IPR006566">
    <property type="entry name" value="FBD"/>
</dbReference>
<organism evidence="3 4">
    <name type="scientific">Ambrosia artemisiifolia</name>
    <name type="common">Common ragweed</name>
    <dbReference type="NCBI Taxonomy" id="4212"/>
    <lineage>
        <taxon>Eukaryota</taxon>
        <taxon>Viridiplantae</taxon>
        <taxon>Streptophyta</taxon>
        <taxon>Embryophyta</taxon>
        <taxon>Tracheophyta</taxon>
        <taxon>Spermatophyta</taxon>
        <taxon>Magnoliopsida</taxon>
        <taxon>eudicotyledons</taxon>
        <taxon>Gunneridae</taxon>
        <taxon>Pentapetalae</taxon>
        <taxon>asterids</taxon>
        <taxon>campanulids</taxon>
        <taxon>Asterales</taxon>
        <taxon>Asteraceae</taxon>
        <taxon>Asteroideae</taxon>
        <taxon>Heliantheae alliance</taxon>
        <taxon>Heliantheae</taxon>
        <taxon>Ambrosia</taxon>
    </lineage>
</organism>
<feature type="domain" description="F-box/LRR-repeat protein 15/At3g58940/PEG3-like LRR" evidence="2">
    <location>
        <begin position="127"/>
        <end position="217"/>
    </location>
</feature>
<dbReference type="PANTHER" id="PTHR31639">
    <property type="entry name" value="F-BOX PROTEIN-LIKE"/>
    <property type="match status" value="1"/>
</dbReference>
<dbReference type="Gene3D" id="3.80.10.10">
    <property type="entry name" value="Ribonuclease Inhibitor"/>
    <property type="match status" value="1"/>
</dbReference>
<dbReference type="InterPro" id="IPR036047">
    <property type="entry name" value="F-box-like_dom_sf"/>
</dbReference>
<evidence type="ECO:0000259" key="1">
    <source>
        <dbReference type="Pfam" id="PF08387"/>
    </source>
</evidence>
<keyword evidence="4" id="KW-1185">Reference proteome</keyword>
<protein>
    <submittedName>
        <fullName evidence="3">Uncharacterized protein</fullName>
    </submittedName>
</protein>